<evidence type="ECO:0000256" key="1">
    <source>
        <dbReference type="SAM" id="SignalP"/>
    </source>
</evidence>
<keyword evidence="3" id="KW-1185">Reference proteome</keyword>
<dbReference type="EMBL" id="JACHFH010000004">
    <property type="protein sequence ID" value="MBB5335338.1"/>
    <property type="molecule type" value="Genomic_DNA"/>
</dbReference>
<name>A0A840UKU9_9FIRM</name>
<keyword evidence="1" id="KW-0732">Signal</keyword>
<evidence type="ECO:0000313" key="2">
    <source>
        <dbReference type="EMBL" id="MBB5335338.1"/>
    </source>
</evidence>
<protein>
    <recommendedName>
        <fullName evidence="4">Lipid/polyisoprenoid-binding YceI-like domain-containing protein</fullName>
    </recommendedName>
</protein>
<evidence type="ECO:0000313" key="3">
    <source>
        <dbReference type="Proteomes" id="UP000559117"/>
    </source>
</evidence>
<proteinExistence type="predicted"/>
<feature type="chain" id="PRO_5033041886" description="Lipid/polyisoprenoid-binding YceI-like domain-containing protein" evidence="1">
    <location>
        <begin position="23"/>
        <end position="186"/>
    </location>
</feature>
<evidence type="ECO:0008006" key="4">
    <source>
        <dbReference type="Google" id="ProtNLM"/>
    </source>
</evidence>
<dbReference type="Proteomes" id="UP000559117">
    <property type="component" value="Unassembled WGS sequence"/>
</dbReference>
<gene>
    <name evidence="2" type="ORF">HNR32_000459</name>
</gene>
<reference evidence="2 3" key="1">
    <citation type="submission" date="2020-08" db="EMBL/GenBank/DDBJ databases">
        <title>Genomic Encyclopedia of Type Strains, Phase IV (KMG-IV): sequencing the most valuable type-strain genomes for metagenomic binning, comparative biology and taxonomic classification.</title>
        <authorList>
            <person name="Goeker M."/>
        </authorList>
    </citation>
    <scope>NUCLEOTIDE SEQUENCE [LARGE SCALE GENOMIC DNA]</scope>
    <source>
        <strain evidence="2 3">DSM 24661</strain>
    </source>
</reference>
<dbReference type="AlphaFoldDB" id="A0A840UKU9"/>
<organism evidence="2 3">
    <name type="scientific">Pectinatus brassicae</name>
    <dbReference type="NCBI Taxonomy" id="862415"/>
    <lineage>
        <taxon>Bacteria</taxon>
        <taxon>Bacillati</taxon>
        <taxon>Bacillota</taxon>
        <taxon>Negativicutes</taxon>
        <taxon>Selenomonadales</taxon>
        <taxon>Selenomonadaceae</taxon>
        <taxon>Pectinatus</taxon>
    </lineage>
</organism>
<comment type="caution">
    <text evidence="2">The sequence shown here is derived from an EMBL/GenBank/DDBJ whole genome shotgun (WGS) entry which is preliminary data.</text>
</comment>
<accession>A0A840UKU9</accession>
<feature type="signal peptide" evidence="1">
    <location>
        <begin position="1"/>
        <end position="22"/>
    </location>
</feature>
<dbReference type="RefSeq" id="WP_183859231.1">
    <property type="nucleotide sequence ID" value="NZ_JACHFH010000004.1"/>
</dbReference>
<sequence>MILKSFAGVVLSLFLFSGIAFASEGEQVHNNVVSILDEGTIIPVESVETISSKNCRKGQKIFFKSKNDIKADGKIVISADTLVKTTVIKAKHRGPWGSSGEIDLVFSEIKAKNGQLIPVVGKLDVKGKKPNFFVKYSLLGVLISGQNVNIKKGLVVDLKVANNIIYSELKENVIKDTAKSKVANKK</sequence>